<dbReference type="Proteomes" id="UP000274756">
    <property type="component" value="Unassembled WGS sequence"/>
</dbReference>
<evidence type="ECO:0000256" key="2">
    <source>
        <dbReference type="SAM" id="MobiDB-lite"/>
    </source>
</evidence>
<reference evidence="6" key="1">
    <citation type="submission" date="2016-04" db="UniProtKB">
        <authorList>
            <consortium name="WormBaseParasite"/>
        </authorList>
    </citation>
    <scope>IDENTIFICATION</scope>
</reference>
<evidence type="ECO:0000313" key="5">
    <source>
        <dbReference type="Proteomes" id="UP000274756"/>
    </source>
</evidence>
<evidence type="ECO:0000256" key="1">
    <source>
        <dbReference type="SAM" id="Coils"/>
    </source>
</evidence>
<dbReference type="AlphaFoldDB" id="A0A0N4U452"/>
<name>A0A0N4U452_DRAME</name>
<organism evidence="4 6">
    <name type="scientific">Dracunculus medinensis</name>
    <name type="common">Guinea worm</name>
    <dbReference type="NCBI Taxonomy" id="318479"/>
    <lineage>
        <taxon>Eukaryota</taxon>
        <taxon>Metazoa</taxon>
        <taxon>Ecdysozoa</taxon>
        <taxon>Nematoda</taxon>
        <taxon>Chromadorea</taxon>
        <taxon>Rhabditida</taxon>
        <taxon>Spirurina</taxon>
        <taxon>Dracunculoidea</taxon>
        <taxon>Dracunculidae</taxon>
        <taxon>Dracunculus</taxon>
    </lineage>
</organism>
<feature type="region of interest" description="Disordered" evidence="2">
    <location>
        <begin position="239"/>
        <end position="341"/>
    </location>
</feature>
<dbReference type="Proteomes" id="UP000038040">
    <property type="component" value="Unplaced"/>
</dbReference>
<accession>A0A0N4U452</accession>
<feature type="compositionally biased region" description="Low complexity" evidence="2">
    <location>
        <begin position="316"/>
        <end position="325"/>
    </location>
</feature>
<dbReference type="OrthoDB" id="10457936at2759"/>
<keyword evidence="1" id="KW-0175">Coiled coil</keyword>
<reference evidence="3 5" key="2">
    <citation type="submission" date="2018-11" db="EMBL/GenBank/DDBJ databases">
        <authorList>
            <consortium name="Pathogen Informatics"/>
        </authorList>
    </citation>
    <scope>NUCLEOTIDE SEQUENCE [LARGE SCALE GENOMIC DNA]</scope>
</reference>
<dbReference type="WBParaSite" id="DME_0000154601-mRNA-1">
    <property type="protein sequence ID" value="DME_0000154601-mRNA-1"/>
    <property type="gene ID" value="DME_0000154601"/>
</dbReference>
<evidence type="ECO:0000313" key="6">
    <source>
        <dbReference type="WBParaSite" id="DME_0000154601-mRNA-1"/>
    </source>
</evidence>
<evidence type="ECO:0000313" key="3">
    <source>
        <dbReference type="EMBL" id="VDN55933.1"/>
    </source>
</evidence>
<dbReference type="EMBL" id="UYYG01001153">
    <property type="protein sequence ID" value="VDN55933.1"/>
    <property type="molecule type" value="Genomic_DNA"/>
</dbReference>
<feature type="coiled-coil region" evidence="1">
    <location>
        <begin position="1"/>
        <end position="103"/>
    </location>
</feature>
<gene>
    <name evidence="3" type="ORF">DME_LOCUS5906</name>
</gene>
<keyword evidence="5" id="KW-1185">Reference proteome</keyword>
<protein>
    <submittedName>
        <fullName evidence="6">GRIP domain-containing protein</fullName>
    </submittedName>
</protein>
<proteinExistence type="predicted"/>
<evidence type="ECO:0000313" key="4">
    <source>
        <dbReference type="Proteomes" id="UP000038040"/>
    </source>
</evidence>
<sequence>MELLKKDSNEKTQQIDALNEHIADLLEKLEVIRSELETKNLELMNLTYSNEQYAKESDDAYQTRLQKIEKDHATAMELRKKRENELEAQIRSLENQIKNKKVVETSEVQTDVSEFSFSCDENAKVVNQLVVKINELENDLKEKDDFIVQLHNDLIQCNLDEDHRETRSDKFQSTESNFPLRLKILNKLQTFVEKIMEKRDINSKIIRTVISGADGSENKETMKHNDREIEKKEKIAEKTRISHLPSAVHRSKSPSFLSRLRDRSPTKAKSPGFEMKSPEKKYLLSPSYAERSSLIDDRRRGSPSRQFFTRTKRDIGSSSQSGLLSPGAGKDDSSKRPAWKF</sequence>
<dbReference type="STRING" id="318479.A0A0N4U452"/>